<name>A0A2U2DRL8_9HYPH</name>
<dbReference type="PANTHER" id="PTHR24221">
    <property type="entry name" value="ATP-BINDING CASSETTE SUB-FAMILY B"/>
    <property type="match status" value="1"/>
</dbReference>
<dbReference type="Pfam" id="PF00005">
    <property type="entry name" value="ABC_tran"/>
    <property type="match status" value="1"/>
</dbReference>
<keyword evidence="6 8" id="KW-1133">Transmembrane helix</keyword>
<feature type="transmembrane region" description="Helical" evidence="8">
    <location>
        <begin position="21"/>
        <end position="40"/>
    </location>
</feature>
<dbReference type="GO" id="GO:0005886">
    <property type="term" value="C:plasma membrane"/>
    <property type="evidence" value="ECO:0007669"/>
    <property type="project" value="UniProtKB-SubCell"/>
</dbReference>
<accession>A0A2U2DRL8</accession>
<dbReference type="Proteomes" id="UP000245252">
    <property type="component" value="Unassembled WGS sequence"/>
</dbReference>
<keyword evidence="7 8" id="KW-0472">Membrane</keyword>
<evidence type="ECO:0000256" key="5">
    <source>
        <dbReference type="ARBA" id="ARBA00022840"/>
    </source>
</evidence>
<feature type="transmembrane region" description="Helical" evidence="8">
    <location>
        <begin position="170"/>
        <end position="188"/>
    </location>
</feature>
<feature type="transmembrane region" description="Helical" evidence="8">
    <location>
        <begin position="254"/>
        <end position="275"/>
    </location>
</feature>
<evidence type="ECO:0000256" key="6">
    <source>
        <dbReference type="ARBA" id="ARBA00022989"/>
    </source>
</evidence>
<evidence type="ECO:0000313" key="12">
    <source>
        <dbReference type="Proteomes" id="UP000245252"/>
    </source>
</evidence>
<dbReference type="SUPFAM" id="SSF52540">
    <property type="entry name" value="P-loop containing nucleoside triphosphate hydrolases"/>
    <property type="match status" value="1"/>
</dbReference>
<dbReference type="PROSITE" id="PS50893">
    <property type="entry name" value="ABC_TRANSPORTER_2"/>
    <property type="match status" value="1"/>
</dbReference>
<feature type="domain" description="ABC transporter" evidence="9">
    <location>
        <begin position="342"/>
        <end position="558"/>
    </location>
</feature>
<dbReference type="RefSeq" id="WP_109458249.1">
    <property type="nucleotide sequence ID" value="NZ_QFBC01000004.1"/>
</dbReference>
<dbReference type="GO" id="GO:0140359">
    <property type="term" value="F:ABC-type transporter activity"/>
    <property type="evidence" value="ECO:0007669"/>
    <property type="project" value="InterPro"/>
</dbReference>
<dbReference type="OrthoDB" id="5288404at2"/>
<dbReference type="GO" id="GO:0005524">
    <property type="term" value="F:ATP binding"/>
    <property type="evidence" value="ECO:0007669"/>
    <property type="project" value="UniProtKB-KW"/>
</dbReference>
<comment type="similarity">
    <text evidence="2">Belongs to the ABC transporter superfamily.</text>
</comment>
<feature type="transmembrane region" description="Helical" evidence="8">
    <location>
        <begin position="281"/>
        <end position="303"/>
    </location>
</feature>
<dbReference type="AlphaFoldDB" id="A0A2U2DRL8"/>
<evidence type="ECO:0000259" key="9">
    <source>
        <dbReference type="PROSITE" id="PS50893"/>
    </source>
</evidence>
<sequence>MLRLTDLYPVLSLFLRVQRRGLLLGAVLAAATMLAGLALLGLSGWFVTATALAGLSAGSALAFDVFAPSAGIRFFAIARTAGRYGERLVTHDATLKILATLREKLFRGWSAPGAARDLVKRPARLLFRLTADIDALDSLYLRVLVPGLVAFCAALTAGIALAFLSVPLGLAVGLVLLVGGNAILFLAAGKALRPAGRRLIALEALRARTIDMVSGRTDLVMTGRLAAARAAAVHADERLGKAEDRLNRIETGTLAALGMLGACLTGGVLLAVAALAEAGAITAPVAAFGVLLTLAAVEPFAGLRRGALELGRSLLAARRIAPRLSADVEVPLSQQPAAGEALRFDGVTAAHAGAPHPVFRELSLAVERGECLAVIGASGSGKTTLLGLAAGEIPVRQGTVASLPSTLMTQRTELFEDTLRDNLKLADPDANDGRLWQALADAGLKNDIAALGGLDIVLGEGGLGLSGGQSRRLALARLFLRDTPLWLLDEPTDGLDGPTACDVLDRLAARAAEKTVVIATHLRREAAIADRIVHIDRGRIIEISRRGEAAFEMALQGLRPD</sequence>
<dbReference type="SUPFAM" id="SSF90123">
    <property type="entry name" value="ABC transporter transmembrane region"/>
    <property type="match status" value="1"/>
</dbReference>
<keyword evidence="12" id="KW-1185">Reference proteome</keyword>
<feature type="transmembrane region" description="Helical" evidence="8">
    <location>
        <begin position="46"/>
        <end position="67"/>
    </location>
</feature>
<dbReference type="EMBL" id="QFBC01000004">
    <property type="protein sequence ID" value="PWE55931.1"/>
    <property type="molecule type" value="Genomic_DNA"/>
</dbReference>
<dbReference type="InterPro" id="IPR003593">
    <property type="entry name" value="AAA+_ATPase"/>
</dbReference>
<evidence type="ECO:0000256" key="1">
    <source>
        <dbReference type="ARBA" id="ARBA00004651"/>
    </source>
</evidence>
<comment type="subcellular location">
    <subcellularLocation>
        <location evidence="1">Cell membrane</location>
        <topology evidence="1">Multi-pass membrane protein</topology>
    </subcellularLocation>
</comment>
<dbReference type="InterPro" id="IPR039421">
    <property type="entry name" value="Type_1_exporter"/>
</dbReference>
<dbReference type="PROSITE" id="PS00211">
    <property type="entry name" value="ABC_TRANSPORTER_1"/>
    <property type="match status" value="1"/>
</dbReference>
<feature type="domain" description="ABC transmembrane type-1" evidence="10">
    <location>
        <begin position="23"/>
        <end position="312"/>
    </location>
</feature>
<dbReference type="InterPro" id="IPR017871">
    <property type="entry name" value="ABC_transporter-like_CS"/>
</dbReference>
<feature type="transmembrane region" description="Helical" evidence="8">
    <location>
        <begin position="143"/>
        <end position="164"/>
    </location>
</feature>
<keyword evidence="5 11" id="KW-0067">ATP-binding</keyword>
<dbReference type="PROSITE" id="PS50929">
    <property type="entry name" value="ABC_TM1F"/>
    <property type="match status" value="1"/>
</dbReference>
<dbReference type="GO" id="GO:0034040">
    <property type="term" value="F:ATPase-coupled lipid transmembrane transporter activity"/>
    <property type="evidence" value="ECO:0007669"/>
    <property type="project" value="TreeGrafter"/>
</dbReference>
<keyword evidence="4" id="KW-0547">Nucleotide-binding</keyword>
<dbReference type="InterPro" id="IPR036640">
    <property type="entry name" value="ABC1_TM_sf"/>
</dbReference>
<dbReference type="InterPro" id="IPR006311">
    <property type="entry name" value="TAT_signal"/>
</dbReference>
<comment type="caution">
    <text evidence="11">The sequence shown here is derived from an EMBL/GenBank/DDBJ whole genome shotgun (WGS) entry which is preliminary data.</text>
</comment>
<gene>
    <name evidence="11" type="ORF">DEM27_10785</name>
</gene>
<organism evidence="11 12">
    <name type="scientific">Metarhizobium album</name>
    <dbReference type="NCBI Taxonomy" id="2182425"/>
    <lineage>
        <taxon>Bacteria</taxon>
        <taxon>Pseudomonadati</taxon>
        <taxon>Pseudomonadota</taxon>
        <taxon>Alphaproteobacteria</taxon>
        <taxon>Hyphomicrobiales</taxon>
        <taxon>Rhizobiaceae</taxon>
        <taxon>Metarhizobium</taxon>
    </lineage>
</organism>
<dbReference type="Gene3D" id="3.40.50.300">
    <property type="entry name" value="P-loop containing nucleotide triphosphate hydrolases"/>
    <property type="match status" value="1"/>
</dbReference>
<evidence type="ECO:0000256" key="7">
    <source>
        <dbReference type="ARBA" id="ARBA00023136"/>
    </source>
</evidence>
<proteinExistence type="inferred from homology"/>
<dbReference type="GO" id="GO:0016887">
    <property type="term" value="F:ATP hydrolysis activity"/>
    <property type="evidence" value="ECO:0007669"/>
    <property type="project" value="InterPro"/>
</dbReference>
<protein>
    <submittedName>
        <fullName evidence="11">ABC transporter ATP-binding protein</fullName>
    </submittedName>
</protein>
<dbReference type="SMART" id="SM00382">
    <property type="entry name" value="AAA"/>
    <property type="match status" value="1"/>
</dbReference>
<dbReference type="InterPro" id="IPR011527">
    <property type="entry name" value="ABC1_TM_dom"/>
</dbReference>
<dbReference type="PROSITE" id="PS51318">
    <property type="entry name" value="TAT"/>
    <property type="match status" value="1"/>
</dbReference>
<keyword evidence="3 8" id="KW-0812">Transmembrane</keyword>
<dbReference type="PANTHER" id="PTHR24221:SF654">
    <property type="entry name" value="ATP-BINDING CASSETTE SUB-FAMILY B MEMBER 6"/>
    <property type="match status" value="1"/>
</dbReference>
<dbReference type="InterPro" id="IPR003439">
    <property type="entry name" value="ABC_transporter-like_ATP-bd"/>
</dbReference>
<evidence type="ECO:0000256" key="3">
    <source>
        <dbReference type="ARBA" id="ARBA00022692"/>
    </source>
</evidence>
<dbReference type="InterPro" id="IPR027417">
    <property type="entry name" value="P-loop_NTPase"/>
</dbReference>
<evidence type="ECO:0000259" key="10">
    <source>
        <dbReference type="PROSITE" id="PS50929"/>
    </source>
</evidence>
<evidence type="ECO:0000256" key="8">
    <source>
        <dbReference type="SAM" id="Phobius"/>
    </source>
</evidence>
<evidence type="ECO:0000256" key="2">
    <source>
        <dbReference type="ARBA" id="ARBA00005417"/>
    </source>
</evidence>
<dbReference type="Gene3D" id="1.20.1560.10">
    <property type="entry name" value="ABC transporter type 1, transmembrane domain"/>
    <property type="match status" value="1"/>
</dbReference>
<evidence type="ECO:0000313" key="11">
    <source>
        <dbReference type="EMBL" id="PWE55931.1"/>
    </source>
</evidence>
<reference evidence="11 12" key="1">
    <citation type="submission" date="2018-05" db="EMBL/GenBank/DDBJ databases">
        <title>The draft genome of strain NS-104.</title>
        <authorList>
            <person name="Hang P."/>
            <person name="Jiang J."/>
        </authorList>
    </citation>
    <scope>NUCLEOTIDE SEQUENCE [LARGE SCALE GENOMIC DNA]</scope>
    <source>
        <strain evidence="11 12">NS-104</strain>
    </source>
</reference>
<evidence type="ECO:0000256" key="4">
    <source>
        <dbReference type="ARBA" id="ARBA00022741"/>
    </source>
</evidence>